<dbReference type="SUPFAM" id="SSF101908">
    <property type="entry name" value="Putative isomerase YbhE"/>
    <property type="match status" value="1"/>
</dbReference>
<protein>
    <submittedName>
        <fullName evidence="1">Uncharacterized protein</fullName>
    </submittedName>
</protein>
<comment type="caution">
    <text evidence="1">The sequence shown here is derived from an EMBL/GenBank/DDBJ whole genome shotgun (WGS) entry which is preliminary data.</text>
</comment>
<proteinExistence type="predicted"/>
<name>A0A0S7YCQ2_UNCT6</name>
<organism evidence="1 2">
    <name type="scientific">candidate division TA06 bacterium DG_78</name>
    <dbReference type="NCBI Taxonomy" id="1703772"/>
    <lineage>
        <taxon>Bacteria</taxon>
        <taxon>Bacteria division TA06</taxon>
    </lineage>
</organism>
<feature type="non-terminal residue" evidence="1">
    <location>
        <position position="1"/>
    </location>
</feature>
<dbReference type="InterPro" id="IPR013211">
    <property type="entry name" value="LVIVD"/>
</dbReference>
<accession>A0A0S7YCQ2</accession>
<evidence type="ECO:0000313" key="1">
    <source>
        <dbReference type="EMBL" id="KPJ71977.1"/>
    </source>
</evidence>
<reference evidence="1 2" key="1">
    <citation type="journal article" date="2015" name="Microbiome">
        <title>Genomic resolution of linkages in carbon, nitrogen, and sulfur cycling among widespread estuary sediment bacteria.</title>
        <authorList>
            <person name="Baker B.J."/>
            <person name="Lazar C.S."/>
            <person name="Teske A.P."/>
            <person name="Dick G.J."/>
        </authorList>
    </citation>
    <scope>NUCLEOTIDE SEQUENCE [LARGE SCALE GENOMIC DNA]</scope>
    <source>
        <strain evidence="1">DG_78</strain>
    </source>
</reference>
<gene>
    <name evidence="1" type="ORF">AMJ52_07840</name>
</gene>
<dbReference type="Pfam" id="PF08309">
    <property type="entry name" value="LVIVD"/>
    <property type="match status" value="2"/>
</dbReference>
<dbReference type="EMBL" id="LJNI01000109">
    <property type="protein sequence ID" value="KPJ71977.1"/>
    <property type="molecule type" value="Genomic_DNA"/>
</dbReference>
<dbReference type="AlphaFoldDB" id="A0A0S7YCQ2"/>
<dbReference type="Proteomes" id="UP000051012">
    <property type="component" value="Unassembled WGS sequence"/>
</dbReference>
<evidence type="ECO:0000313" key="2">
    <source>
        <dbReference type="Proteomes" id="UP000051012"/>
    </source>
</evidence>
<sequence length="241" mass="27566">YSESNTIFNYIFVVDNYLYTTGCYTYPSYQPSFSIYNIANPIHPILLDQFVFYNDSPLDLWVENEKAYICREGNSILVFDVSNPESMFVIDSLPVPGKKICIENTYAYILSNTVIYIFDLTTGTTISSIHPGTAVQSFSISDSRAYIAGQDTRIYDISNPYNPILISYINDWSYSIAAVKNFLFFTRSTTEYPSLSLEIYDITDPSVPEPMGTIRYTYGEIIADENYVYTAEPSFLIIKYE</sequence>